<reference evidence="3" key="1">
    <citation type="submission" date="2020-10" db="EMBL/GenBank/DDBJ databases">
        <authorList>
            <person name="Gilroy R."/>
        </authorList>
    </citation>
    <scope>NUCLEOTIDE SEQUENCE</scope>
    <source>
        <strain evidence="3">F6-4510</strain>
    </source>
</reference>
<dbReference type="Pfam" id="PF00239">
    <property type="entry name" value="Resolvase"/>
    <property type="match status" value="1"/>
</dbReference>
<comment type="caution">
    <text evidence="3">The sequence shown here is derived from an EMBL/GenBank/DDBJ whole genome shotgun (WGS) entry which is preliminary data.</text>
</comment>
<dbReference type="InterPro" id="IPR011109">
    <property type="entry name" value="DNA_bind_recombinase_dom"/>
</dbReference>
<organism evidence="3 4">
    <name type="scientific">Candidatus Fimicola merdigallinarum</name>
    <dbReference type="NCBI Taxonomy" id="2840819"/>
    <lineage>
        <taxon>Bacteria</taxon>
        <taxon>Bacillati</taxon>
        <taxon>Bacillota</taxon>
        <taxon>Clostridia</taxon>
        <taxon>Lachnospirales</taxon>
        <taxon>Lachnospiraceae</taxon>
        <taxon>Lachnospiraceae incertae sedis</taxon>
        <taxon>Candidatus Fimicola</taxon>
    </lineage>
</organism>
<evidence type="ECO:0000313" key="3">
    <source>
        <dbReference type="EMBL" id="MBO8433694.1"/>
    </source>
</evidence>
<dbReference type="Gene3D" id="3.40.50.1390">
    <property type="entry name" value="Resolvase, N-terminal catalytic domain"/>
    <property type="match status" value="1"/>
</dbReference>
<dbReference type="InterPro" id="IPR038109">
    <property type="entry name" value="DNA_bind_recomb_sf"/>
</dbReference>
<dbReference type="InterPro" id="IPR025827">
    <property type="entry name" value="Zn_ribbon_recom_dom"/>
</dbReference>
<dbReference type="InterPro" id="IPR036162">
    <property type="entry name" value="Resolvase-like_N_sf"/>
</dbReference>
<dbReference type="Pfam" id="PF07508">
    <property type="entry name" value="Recombinase"/>
    <property type="match status" value="1"/>
</dbReference>
<dbReference type="InterPro" id="IPR050639">
    <property type="entry name" value="SSR_resolvase"/>
</dbReference>
<accession>A0A9D9DYF2</accession>
<name>A0A9D9DYF2_9FIRM</name>
<gene>
    <name evidence="3" type="ORF">IAC55_00045</name>
</gene>
<feature type="domain" description="Recombinase" evidence="2">
    <location>
        <begin position="160"/>
        <end position="288"/>
    </location>
</feature>
<proteinExistence type="predicted"/>
<evidence type="ECO:0000313" key="4">
    <source>
        <dbReference type="Proteomes" id="UP000823611"/>
    </source>
</evidence>
<dbReference type="PANTHER" id="PTHR30461">
    <property type="entry name" value="DNA-INVERTASE FROM LAMBDOID PROPHAGE"/>
    <property type="match status" value="1"/>
</dbReference>
<evidence type="ECO:0000259" key="1">
    <source>
        <dbReference type="PROSITE" id="PS51736"/>
    </source>
</evidence>
<evidence type="ECO:0000259" key="2">
    <source>
        <dbReference type="PROSITE" id="PS51737"/>
    </source>
</evidence>
<dbReference type="CDD" id="cd00338">
    <property type="entry name" value="Ser_Recombinase"/>
    <property type="match status" value="1"/>
</dbReference>
<dbReference type="SMART" id="SM00857">
    <property type="entry name" value="Resolvase"/>
    <property type="match status" value="1"/>
</dbReference>
<dbReference type="InterPro" id="IPR006119">
    <property type="entry name" value="Resolv_N"/>
</dbReference>
<protein>
    <submittedName>
        <fullName evidence="3">Recombinase family protein</fullName>
    </submittedName>
</protein>
<dbReference type="Pfam" id="PF13408">
    <property type="entry name" value="Zn_ribbon_recom"/>
    <property type="match status" value="1"/>
</dbReference>
<dbReference type="PROSITE" id="PS51737">
    <property type="entry name" value="RECOMBINASE_DNA_BIND"/>
    <property type="match status" value="1"/>
</dbReference>
<sequence length="416" mass="49053">MDKLRVAIYVRVSTDKDDQINSFHSQIKYFTDYVESNDKWEFYKVYCDEGVSGTNTEKRSGFNEMITDALNGEIDLILTKEVSRFARNTIDTLKYVRLLRDKNVYIKFMLDGIDTSQVDGELRLTIMSAIAQEESRKISERVKWGQKRQMEKGVVFGRSLLGYRVLGGKLYKVEDEAEIVRLIFHKYVFEGKGTCVIASELNDMNITTYGKSGTWSGSMVLKVLKNEKYVGDLCQKKTWTKSYLDHKKRYNYGEEDKVYIKNHHSHIAIISRDIWDKAQIRVNNTSRGKRNKSYYYSGKIFCGCCKDKFIPRVRKNRVYWGCINKAKSIRDRGQECFINKWIRQESIEDILKYICEREKYTVYDLEYITVIDNNSVDVKFKENDFLFRVEYKTYGKLDKYRTDIDSYTIVKSVQKI</sequence>
<dbReference type="Gene3D" id="3.90.1750.20">
    <property type="entry name" value="Putative Large Serine Recombinase, Chain B, Domain 2"/>
    <property type="match status" value="1"/>
</dbReference>
<dbReference type="PROSITE" id="PS51736">
    <property type="entry name" value="RECOMBINASES_3"/>
    <property type="match status" value="1"/>
</dbReference>
<reference evidence="3" key="2">
    <citation type="journal article" date="2021" name="PeerJ">
        <title>Extensive microbial diversity within the chicken gut microbiome revealed by metagenomics and culture.</title>
        <authorList>
            <person name="Gilroy R."/>
            <person name="Ravi A."/>
            <person name="Getino M."/>
            <person name="Pursley I."/>
            <person name="Horton D.L."/>
            <person name="Alikhan N.F."/>
            <person name="Baker D."/>
            <person name="Gharbi K."/>
            <person name="Hall N."/>
            <person name="Watson M."/>
            <person name="Adriaenssens E.M."/>
            <person name="Foster-Nyarko E."/>
            <person name="Jarju S."/>
            <person name="Secka A."/>
            <person name="Antonio M."/>
            <person name="Oren A."/>
            <person name="Chaudhuri R.R."/>
            <person name="La Ragione R."/>
            <person name="Hildebrand F."/>
            <person name="Pallen M.J."/>
        </authorList>
    </citation>
    <scope>NUCLEOTIDE SEQUENCE</scope>
    <source>
        <strain evidence="3">F6-4510</strain>
    </source>
</reference>
<dbReference type="GO" id="GO:0003677">
    <property type="term" value="F:DNA binding"/>
    <property type="evidence" value="ECO:0007669"/>
    <property type="project" value="InterPro"/>
</dbReference>
<feature type="domain" description="Resolvase/invertase-type recombinase catalytic" evidence="1">
    <location>
        <begin position="5"/>
        <end position="153"/>
    </location>
</feature>
<dbReference type="PANTHER" id="PTHR30461:SF23">
    <property type="entry name" value="DNA RECOMBINASE-RELATED"/>
    <property type="match status" value="1"/>
</dbReference>
<dbReference type="Proteomes" id="UP000823611">
    <property type="component" value="Unassembled WGS sequence"/>
</dbReference>
<dbReference type="AlphaFoldDB" id="A0A9D9DYF2"/>
<dbReference type="SUPFAM" id="SSF53041">
    <property type="entry name" value="Resolvase-like"/>
    <property type="match status" value="1"/>
</dbReference>
<dbReference type="EMBL" id="JADIMX010000002">
    <property type="protein sequence ID" value="MBO8433694.1"/>
    <property type="molecule type" value="Genomic_DNA"/>
</dbReference>
<dbReference type="GO" id="GO:0000150">
    <property type="term" value="F:DNA strand exchange activity"/>
    <property type="evidence" value="ECO:0007669"/>
    <property type="project" value="InterPro"/>
</dbReference>